<keyword evidence="6 10" id="KW-0573">Peptidoglycan synthesis</keyword>
<dbReference type="InterPro" id="IPR006009">
    <property type="entry name" value="GlcNAc_MurG"/>
</dbReference>
<dbReference type="InterPro" id="IPR004276">
    <property type="entry name" value="GlycoTrans_28_N"/>
</dbReference>
<evidence type="ECO:0000256" key="3">
    <source>
        <dbReference type="ARBA" id="ARBA00022676"/>
    </source>
</evidence>
<evidence type="ECO:0000256" key="4">
    <source>
        <dbReference type="ARBA" id="ARBA00022679"/>
    </source>
</evidence>
<feature type="binding site" evidence="10">
    <location>
        <position position="297"/>
    </location>
    <ligand>
        <name>UDP-N-acetyl-alpha-D-glucosamine</name>
        <dbReference type="ChEBI" id="CHEBI:57705"/>
    </ligand>
</feature>
<evidence type="ECO:0000256" key="6">
    <source>
        <dbReference type="ARBA" id="ARBA00022984"/>
    </source>
</evidence>
<dbReference type="Pfam" id="PF03033">
    <property type="entry name" value="Glyco_transf_28"/>
    <property type="match status" value="1"/>
</dbReference>
<keyword evidence="9 10" id="KW-0961">Cell wall biogenesis/degradation</keyword>
<dbReference type="GO" id="GO:0050511">
    <property type="term" value="F:undecaprenyldiphospho-muramoylpentapeptide beta-N-acetylglucosaminyltransferase activity"/>
    <property type="evidence" value="ECO:0007669"/>
    <property type="project" value="UniProtKB-UniRule"/>
</dbReference>
<dbReference type="InterPro" id="IPR007235">
    <property type="entry name" value="Glyco_trans_28_C"/>
</dbReference>
<dbReference type="GO" id="GO:0051301">
    <property type="term" value="P:cell division"/>
    <property type="evidence" value="ECO:0007669"/>
    <property type="project" value="UniProtKB-KW"/>
</dbReference>
<dbReference type="GO" id="GO:0008360">
    <property type="term" value="P:regulation of cell shape"/>
    <property type="evidence" value="ECO:0007669"/>
    <property type="project" value="UniProtKB-KW"/>
</dbReference>
<keyword evidence="8 10" id="KW-0131">Cell cycle</keyword>
<gene>
    <name evidence="10 13" type="primary">murG</name>
    <name evidence="13" type="ORF">HY768_05050</name>
</gene>
<feature type="binding site" evidence="10">
    <location>
        <begin position="10"/>
        <end position="12"/>
    </location>
    <ligand>
        <name>UDP-N-acetyl-alpha-D-glucosamine</name>
        <dbReference type="ChEBI" id="CHEBI:57705"/>
    </ligand>
</feature>
<dbReference type="HAMAP" id="MF_00033">
    <property type="entry name" value="MurG"/>
    <property type="match status" value="1"/>
</dbReference>
<keyword evidence="4 10" id="KW-0808">Transferase</keyword>
<protein>
    <recommendedName>
        <fullName evidence="10">UDP-N-acetylglucosamine--N-acetylmuramyl-(pentapeptide) pyrophosphoryl-undecaprenol N-acetylglucosamine transferase</fullName>
        <ecNumber evidence="10">2.4.1.227</ecNumber>
    </recommendedName>
    <alternativeName>
        <fullName evidence="10">Undecaprenyl-PP-MurNAc-pentapeptide-UDPGlcNAc GlcNAc transferase</fullName>
    </alternativeName>
</protein>
<name>A0A933MKM5_UNCT6</name>
<feature type="binding site" evidence="10">
    <location>
        <position position="196"/>
    </location>
    <ligand>
        <name>UDP-N-acetyl-alpha-D-glucosamine</name>
        <dbReference type="ChEBI" id="CHEBI:57705"/>
    </ligand>
</feature>
<comment type="catalytic activity">
    <reaction evidence="10">
        <text>di-trans,octa-cis-undecaprenyl diphospho-N-acetyl-alpha-D-muramoyl-L-alanyl-D-glutamyl-meso-2,6-diaminopimeloyl-D-alanyl-D-alanine + UDP-N-acetyl-alpha-D-glucosamine = di-trans,octa-cis-undecaprenyl diphospho-[N-acetyl-alpha-D-glucosaminyl-(1-&gt;4)]-N-acetyl-alpha-D-muramoyl-L-alanyl-D-glutamyl-meso-2,6-diaminopimeloyl-D-alanyl-D-alanine + UDP + H(+)</text>
        <dbReference type="Rhea" id="RHEA:31227"/>
        <dbReference type="ChEBI" id="CHEBI:15378"/>
        <dbReference type="ChEBI" id="CHEBI:57705"/>
        <dbReference type="ChEBI" id="CHEBI:58223"/>
        <dbReference type="ChEBI" id="CHEBI:61387"/>
        <dbReference type="ChEBI" id="CHEBI:61388"/>
        <dbReference type="EC" id="2.4.1.227"/>
    </reaction>
</comment>
<accession>A0A933MKM5</accession>
<keyword evidence="5 10" id="KW-0133">Cell shape</keyword>
<dbReference type="SUPFAM" id="SSF53756">
    <property type="entry name" value="UDP-Glycosyltransferase/glycogen phosphorylase"/>
    <property type="match status" value="1"/>
</dbReference>
<dbReference type="GO" id="GO:0071555">
    <property type="term" value="P:cell wall organization"/>
    <property type="evidence" value="ECO:0007669"/>
    <property type="project" value="UniProtKB-KW"/>
</dbReference>
<dbReference type="GO" id="GO:0009252">
    <property type="term" value="P:peptidoglycan biosynthetic process"/>
    <property type="evidence" value="ECO:0007669"/>
    <property type="project" value="UniProtKB-UniRule"/>
</dbReference>
<keyword evidence="7 10" id="KW-0472">Membrane</keyword>
<evidence type="ECO:0000313" key="14">
    <source>
        <dbReference type="Proteomes" id="UP000736328"/>
    </source>
</evidence>
<dbReference type="EMBL" id="JACQXR010000061">
    <property type="protein sequence ID" value="MBI4726576.1"/>
    <property type="molecule type" value="Genomic_DNA"/>
</dbReference>
<dbReference type="PANTHER" id="PTHR21015">
    <property type="entry name" value="UDP-N-ACETYLGLUCOSAMINE--N-ACETYLMURAMYL-(PENTAPEPTIDE) PYROPHOSPHORYL-UNDECAPRENOL N-ACETYLGLUCOSAMINE TRANSFERASE 1"/>
    <property type="match status" value="1"/>
</dbReference>
<comment type="subcellular location">
    <subcellularLocation>
        <location evidence="10">Cell membrane</location>
        <topology evidence="10">Peripheral membrane protein</topology>
        <orientation evidence="10">Cytoplasmic side</orientation>
    </subcellularLocation>
</comment>
<proteinExistence type="inferred from homology"/>
<evidence type="ECO:0000256" key="10">
    <source>
        <dbReference type="HAMAP-Rule" id="MF_00033"/>
    </source>
</evidence>
<comment type="similarity">
    <text evidence="10">Belongs to the glycosyltransferase 28 family. MurG subfamily.</text>
</comment>
<evidence type="ECO:0000256" key="9">
    <source>
        <dbReference type="ARBA" id="ARBA00023316"/>
    </source>
</evidence>
<dbReference type="Proteomes" id="UP000736328">
    <property type="component" value="Unassembled WGS sequence"/>
</dbReference>
<comment type="caution">
    <text evidence="13">The sequence shown here is derived from an EMBL/GenBank/DDBJ whole genome shotgun (WGS) entry which is preliminary data.</text>
</comment>
<feature type="domain" description="Glycosyl transferase family 28 C-terminal" evidence="12">
    <location>
        <begin position="189"/>
        <end position="355"/>
    </location>
</feature>
<feature type="binding site" evidence="10">
    <location>
        <position position="253"/>
    </location>
    <ligand>
        <name>UDP-N-acetyl-alpha-D-glucosamine</name>
        <dbReference type="ChEBI" id="CHEBI:57705"/>
    </ligand>
</feature>
<feature type="domain" description="Glycosyltransferase family 28 N-terminal" evidence="11">
    <location>
        <begin position="4"/>
        <end position="142"/>
    </location>
</feature>
<dbReference type="GO" id="GO:0005975">
    <property type="term" value="P:carbohydrate metabolic process"/>
    <property type="evidence" value="ECO:0007669"/>
    <property type="project" value="InterPro"/>
</dbReference>
<evidence type="ECO:0000256" key="5">
    <source>
        <dbReference type="ARBA" id="ARBA00022960"/>
    </source>
</evidence>
<evidence type="ECO:0000256" key="7">
    <source>
        <dbReference type="ARBA" id="ARBA00023136"/>
    </source>
</evidence>
<sequence length="364" mass="39691">MRLLIAGGGTGGHLYPGLAVAAEFVKLDLGNKAGFIGTRKGIEARVLPETGYSLEFISIGGFLGKSFWQKITFLFWFCVSVVQSLFYMVRERPEVVLGTGGYVSAPPALAAWLLRIPVSLLALDVMPSQAVRFLSRFADEIYGGFPECPLYLNKKTKVFFTGNPIRQDMGNISKEQGIKEYGLEAGKKTILIFGGSQGAHSINLTVLDSLDHLSRSGHLNDIQIIFQTGQRDHGLVTKKCQNSKTLIQVLAYIDKMPQAMAAADLVISRAGAGVSETLACGLPSILIPFPYAASNHQEYNARSLEKAGAAEMILDRELTGQILAQKITRILFDEKKYRTMAEAAKNLARPGAAKEIAERIFKSS</sequence>
<organism evidence="13 14">
    <name type="scientific">candidate division TA06 bacterium</name>
    <dbReference type="NCBI Taxonomy" id="2250710"/>
    <lineage>
        <taxon>Bacteria</taxon>
        <taxon>Bacteria division TA06</taxon>
    </lineage>
</organism>
<evidence type="ECO:0000256" key="2">
    <source>
        <dbReference type="ARBA" id="ARBA00022618"/>
    </source>
</evidence>
<feature type="binding site" evidence="10">
    <location>
        <position position="166"/>
    </location>
    <ligand>
        <name>UDP-N-acetyl-alpha-D-glucosamine</name>
        <dbReference type="ChEBI" id="CHEBI:57705"/>
    </ligand>
</feature>
<keyword evidence="2 10" id="KW-0132">Cell division</keyword>
<comment type="function">
    <text evidence="10">Cell wall formation. Catalyzes the transfer of a GlcNAc subunit on undecaprenyl-pyrophosphoryl-MurNAc-pentapeptide (lipid intermediate I) to form undecaprenyl-pyrophosphoryl-MurNAc-(pentapeptide)GlcNAc (lipid intermediate II).</text>
</comment>
<evidence type="ECO:0000256" key="8">
    <source>
        <dbReference type="ARBA" id="ARBA00023306"/>
    </source>
</evidence>
<reference evidence="13" key="1">
    <citation type="submission" date="2020-07" db="EMBL/GenBank/DDBJ databases">
        <title>Huge and variable diversity of episymbiotic CPR bacteria and DPANN archaea in groundwater ecosystems.</title>
        <authorList>
            <person name="He C.Y."/>
            <person name="Keren R."/>
            <person name="Whittaker M."/>
            <person name="Farag I.F."/>
            <person name="Doudna J."/>
            <person name="Cate J.H.D."/>
            <person name="Banfield J.F."/>
        </authorList>
    </citation>
    <scope>NUCLEOTIDE SEQUENCE</scope>
    <source>
        <strain evidence="13">NC_groundwater_1520_Pr4_B-0.1um_53_5</strain>
    </source>
</reference>
<dbReference type="Gene3D" id="3.40.50.2000">
    <property type="entry name" value="Glycogen Phosphorylase B"/>
    <property type="match status" value="2"/>
</dbReference>
<comment type="pathway">
    <text evidence="10">Cell wall biogenesis; peptidoglycan biosynthesis.</text>
</comment>
<dbReference type="CDD" id="cd03785">
    <property type="entry name" value="GT28_MurG"/>
    <property type="match status" value="1"/>
</dbReference>
<dbReference type="GO" id="GO:0005886">
    <property type="term" value="C:plasma membrane"/>
    <property type="evidence" value="ECO:0007669"/>
    <property type="project" value="UniProtKB-SubCell"/>
</dbReference>
<dbReference type="PANTHER" id="PTHR21015:SF22">
    <property type="entry name" value="GLYCOSYLTRANSFERASE"/>
    <property type="match status" value="1"/>
</dbReference>
<dbReference type="EC" id="2.4.1.227" evidence="10"/>
<evidence type="ECO:0000313" key="13">
    <source>
        <dbReference type="EMBL" id="MBI4726576.1"/>
    </source>
</evidence>
<comment type="caution">
    <text evidence="10">Lacks conserved residue(s) required for the propagation of feature annotation.</text>
</comment>
<evidence type="ECO:0000259" key="11">
    <source>
        <dbReference type="Pfam" id="PF03033"/>
    </source>
</evidence>
<evidence type="ECO:0000259" key="12">
    <source>
        <dbReference type="Pfam" id="PF04101"/>
    </source>
</evidence>
<dbReference type="Pfam" id="PF04101">
    <property type="entry name" value="Glyco_tran_28_C"/>
    <property type="match status" value="1"/>
</dbReference>
<dbReference type="AlphaFoldDB" id="A0A933MKM5"/>
<dbReference type="NCBIfam" id="TIGR01133">
    <property type="entry name" value="murG"/>
    <property type="match status" value="1"/>
</dbReference>
<keyword evidence="3 10" id="KW-0328">Glycosyltransferase</keyword>
<evidence type="ECO:0000256" key="1">
    <source>
        <dbReference type="ARBA" id="ARBA00022475"/>
    </source>
</evidence>
<keyword evidence="1 10" id="KW-1003">Cell membrane</keyword>